<evidence type="ECO:0000313" key="2">
    <source>
        <dbReference type="Proteomes" id="UP000629468"/>
    </source>
</evidence>
<proteinExistence type="predicted"/>
<dbReference type="EMBL" id="JABXXO010000013">
    <property type="protein sequence ID" value="KAF7761741.1"/>
    <property type="molecule type" value="Genomic_DNA"/>
</dbReference>
<organism evidence="1 2">
    <name type="scientific">Agaricus bisporus var. burnettii</name>
    <dbReference type="NCBI Taxonomy" id="192524"/>
    <lineage>
        <taxon>Eukaryota</taxon>
        <taxon>Fungi</taxon>
        <taxon>Dikarya</taxon>
        <taxon>Basidiomycota</taxon>
        <taxon>Agaricomycotina</taxon>
        <taxon>Agaricomycetes</taxon>
        <taxon>Agaricomycetidae</taxon>
        <taxon>Agaricales</taxon>
        <taxon>Agaricineae</taxon>
        <taxon>Agaricaceae</taxon>
        <taxon>Agaricus</taxon>
    </lineage>
</organism>
<dbReference type="AlphaFoldDB" id="A0A8H7EX37"/>
<accession>A0A8H7EX37</accession>
<name>A0A8H7EX37_AGABI</name>
<reference evidence="1 2" key="1">
    <citation type="journal article" name="Sci. Rep.">
        <title>Telomere-to-telomere assembled and centromere annotated genomes of the two main subspecies of the button mushroom Agaricus bisporus reveal especially polymorphic chromosome ends.</title>
        <authorList>
            <person name="Sonnenberg A.S.M."/>
            <person name="Sedaghat-Telgerd N."/>
            <person name="Lavrijssen B."/>
            <person name="Ohm R.A."/>
            <person name="Hendrickx P.M."/>
            <person name="Scholtmeijer K."/>
            <person name="Baars J.J.P."/>
            <person name="van Peer A."/>
        </authorList>
    </citation>
    <scope>NUCLEOTIDE SEQUENCE [LARGE SCALE GENOMIC DNA]</scope>
    <source>
        <strain evidence="1 2">H119_p4</strain>
    </source>
</reference>
<protein>
    <submittedName>
        <fullName evidence="1">Uncharacterized protein</fullName>
    </submittedName>
</protein>
<dbReference type="Proteomes" id="UP000629468">
    <property type="component" value="Unassembled WGS sequence"/>
</dbReference>
<evidence type="ECO:0000313" key="1">
    <source>
        <dbReference type="EMBL" id="KAF7761741.1"/>
    </source>
</evidence>
<comment type="caution">
    <text evidence="1">The sequence shown here is derived from an EMBL/GenBank/DDBJ whole genome shotgun (WGS) entry which is preliminary data.</text>
</comment>
<gene>
    <name evidence="1" type="ORF">Agabi119p4_9733</name>
</gene>
<sequence length="196" mass="21977">MPFPPPEKVPDQDFSRVLDTLASLISQLPSEVPLTSEADTCFKEFLPPFRLDPDYFAKTEDEIATLGEQLERVFGFNTRSSGDGVLTIEERGPGLSAMHDVLVEYYHKYPSNMVHKKWIIDIANAVEQVYVHNNVPVPTRQMVEKVPGPGTSTARRIICLLETKCFCCEFTHTTTTTSQNSTLNSIRLRASLIVSV</sequence>